<reference evidence="1 2" key="1">
    <citation type="journal article" date="2019" name="Commun. Biol.">
        <title>The bagworm genome reveals a unique fibroin gene that provides high tensile strength.</title>
        <authorList>
            <person name="Kono N."/>
            <person name="Nakamura H."/>
            <person name="Ohtoshi R."/>
            <person name="Tomita M."/>
            <person name="Numata K."/>
            <person name="Arakawa K."/>
        </authorList>
    </citation>
    <scope>NUCLEOTIDE SEQUENCE [LARGE SCALE GENOMIC DNA]</scope>
</reference>
<sequence length="86" mass="9460">MEWSDAMDIRVGRDSDVALHRTIARRPRGCGGSLQWNYRAPVGGESRYSNELCASMRGTGMSQTQSILHKHVSLKAVLAVDPTQMG</sequence>
<dbReference type="Proteomes" id="UP000299102">
    <property type="component" value="Unassembled WGS sequence"/>
</dbReference>
<gene>
    <name evidence="1" type="ORF">EVAR_62957_1</name>
</gene>
<evidence type="ECO:0000313" key="2">
    <source>
        <dbReference type="Proteomes" id="UP000299102"/>
    </source>
</evidence>
<comment type="caution">
    <text evidence="1">The sequence shown here is derived from an EMBL/GenBank/DDBJ whole genome shotgun (WGS) entry which is preliminary data.</text>
</comment>
<dbReference type="EMBL" id="BGZK01001800">
    <property type="protein sequence ID" value="GBP86519.1"/>
    <property type="molecule type" value="Genomic_DNA"/>
</dbReference>
<name>A0A4C1ZHX6_EUMVA</name>
<protein>
    <submittedName>
        <fullName evidence="1">Uncharacterized protein</fullName>
    </submittedName>
</protein>
<dbReference type="AlphaFoldDB" id="A0A4C1ZHX6"/>
<accession>A0A4C1ZHX6</accession>
<evidence type="ECO:0000313" key="1">
    <source>
        <dbReference type="EMBL" id="GBP86519.1"/>
    </source>
</evidence>
<proteinExistence type="predicted"/>
<organism evidence="1 2">
    <name type="scientific">Eumeta variegata</name>
    <name type="common">Bagworm moth</name>
    <name type="synonym">Eumeta japonica</name>
    <dbReference type="NCBI Taxonomy" id="151549"/>
    <lineage>
        <taxon>Eukaryota</taxon>
        <taxon>Metazoa</taxon>
        <taxon>Ecdysozoa</taxon>
        <taxon>Arthropoda</taxon>
        <taxon>Hexapoda</taxon>
        <taxon>Insecta</taxon>
        <taxon>Pterygota</taxon>
        <taxon>Neoptera</taxon>
        <taxon>Endopterygota</taxon>
        <taxon>Lepidoptera</taxon>
        <taxon>Glossata</taxon>
        <taxon>Ditrysia</taxon>
        <taxon>Tineoidea</taxon>
        <taxon>Psychidae</taxon>
        <taxon>Oiketicinae</taxon>
        <taxon>Eumeta</taxon>
    </lineage>
</organism>
<keyword evidence="2" id="KW-1185">Reference proteome</keyword>